<evidence type="ECO:0000256" key="1">
    <source>
        <dbReference type="ARBA" id="ARBA00011518"/>
    </source>
</evidence>
<comment type="subunit">
    <text evidence="1">Collagen polypeptide chains are complexed within the cuticle by disulfide bonds and other types of covalent cross-links.</text>
</comment>
<comment type="caution">
    <text evidence="6">The sequence shown here is derived from an EMBL/GenBank/DDBJ whole genome shotgun (WGS) entry which is preliminary data.</text>
</comment>
<dbReference type="SMART" id="SM01088">
    <property type="entry name" value="Col_cuticle_N"/>
    <property type="match status" value="1"/>
</dbReference>
<dbReference type="EMBL" id="CAJGYM010000030">
    <property type="protein sequence ID" value="CAD6192770.1"/>
    <property type="molecule type" value="Genomic_DNA"/>
</dbReference>
<keyword evidence="7" id="KW-1185">Reference proteome</keyword>
<accession>A0A8S1HHN1</accession>
<evidence type="ECO:0000259" key="5">
    <source>
        <dbReference type="SMART" id="SM01088"/>
    </source>
</evidence>
<feature type="transmembrane region" description="Helical" evidence="4">
    <location>
        <begin position="12"/>
        <end position="39"/>
    </location>
</feature>
<dbReference type="OrthoDB" id="5985978at2759"/>
<dbReference type="AlphaFoldDB" id="A0A8S1HHN1"/>
<dbReference type="Proteomes" id="UP000835052">
    <property type="component" value="Unassembled WGS sequence"/>
</dbReference>
<organism evidence="6 7">
    <name type="scientific">Caenorhabditis auriculariae</name>
    <dbReference type="NCBI Taxonomy" id="2777116"/>
    <lineage>
        <taxon>Eukaryota</taxon>
        <taxon>Metazoa</taxon>
        <taxon>Ecdysozoa</taxon>
        <taxon>Nematoda</taxon>
        <taxon>Chromadorea</taxon>
        <taxon>Rhabditida</taxon>
        <taxon>Rhabditina</taxon>
        <taxon>Rhabditomorpha</taxon>
        <taxon>Rhabditoidea</taxon>
        <taxon>Rhabditidae</taxon>
        <taxon>Peloderinae</taxon>
        <taxon>Caenorhabditis</taxon>
    </lineage>
</organism>
<evidence type="ECO:0000313" key="6">
    <source>
        <dbReference type="EMBL" id="CAD6192770.1"/>
    </source>
</evidence>
<sequence>MLEDPREKAYKAVAYSAVTFSFVAILSVCVSMPVVFNFVDSIHQQTKRDMSFCKSAEATRECTRSPCPSPTITAVPVPAKLRDQLVEERGEGP</sequence>
<reference evidence="6" key="1">
    <citation type="submission" date="2020-10" db="EMBL/GenBank/DDBJ databases">
        <authorList>
            <person name="Kikuchi T."/>
        </authorList>
    </citation>
    <scope>NUCLEOTIDE SEQUENCE</scope>
    <source>
        <strain evidence="6">NKZ352</strain>
    </source>
</reference>
<evidence type="ECO:0000256" key="2">
    <source>
        <dbReference type="ARBA" id="ARBA00022737"/>
    </source>
</evidence>
<keyword evidence="4" id="KW-0472">Membrane</keyword>
<evidence type="ECO:0000313" key="7">
    <source>
        <dbReference type="Proteomes" id="UP000835052"/>
    </source>
</evidence>
<evidence type="ECO:0000256" key="4">
    <source>
        <dbReference type="SAM" id="Phobius"/>
    </source>
</evidence>
<protein>
    <recommendedName>
        <fullName evidence="5">Nematode cuticle collagen N-terminal domain-containing protein</fullName>
    </recommendedName>
</protein>
<keyword evidence="2" id="KW-0677">Repeat</keyword>
<feature type="domain" description="Nematode cuticle collagen N-terminal" evidence="5">
    <location>
        <begin position="12"/>
        <end position="63"/>
    </location>
</feature>
<proteinExistence type="predicted"/>
<dbReference type="GO" id="GO:0042302">
    <property type="term" value="F:structural constituent of cuticle"/>
    <property type="evidence" value="ECO:0007669"/>
    <property type="project" value="InterPro"/>
</dbReference>
<evidence type="ECO:0000256" key="3">
    <source>
        <dbReference type="ARBA" id="ARBA00023157"/>
    </source>
</evidence>
<dbReference type="InterPro" id="IPR002486">
    <property type="entry name" value="Col_cuticle_N"/>
</dbReference>
<keyword evidence="4" id="KW-1133">Transmembrane helix</keyword>
<dbReference type="Pfam" id="PF01484">
    <property type="entry name" value="Col_cuticle_N"/>
    <property type="match status" value="1"/>
</dbReference>
<keyword evidence="3" id="KW-1015">Disulfide bond</keyword>
<gene>
    <name evidence="6" type="ORF">CAUJ_LOCUS8689</name>
</gene>
<keyword evidence="4" id="KW-0812">Transmembrane</keyword>
<name>A0A8S1HHN1_9PELO</name>